<dbReference type="EMBL" id="BMRE01000014">
    <property type="protein sequence ID" value="GGU41354.1"/>
    <property type="molecule type" value="Genomic_DNA"/>
</dbReference>
<accession>A0ABQ2UJQ0</accession>
<dbReference type="RefSeq" id="WP_189254970.1">
    <property type="nucleotide sequence ID" value="NZ_BMRE01000014.1"/>
</dbReference>
<gene>
    <name evidence="1" type="ORF">GCM10010178_37420</name>
</gene>
<dbReference type="Proteomes" id="UP000649573">
    <property type="component" value="Unassembled WGS sequence"/>
</dbReference>
<comment type="caution">
    <text evidence="1">The sequence shown here is derived from an EMBL/GenBank/DDBJ whole genome shotgun (WGS) entry which is preliminary data.</text>
</comment>
<organism evidence="1 2">
    <name type="scientific">Lentzea flava</name>
    <dbReference type="NCBI Taxonomy" id="103732"/>
    <lineage>
        <taxon>Bacteria</taxon>
        <taxon>Bacillati</taxon>
        <taxon>Actinomycetota</taxon>
        <taxon>Actinomycetes</taxon>
        <taxon>Pseudonocardiales</taxon>
        <taxon>Pseudonocardiaceae</taxon>
        <taxon>Lentzea</taxon>
    </lineage>
</organism>
<name>A0ABQ2UJQ0_9PSEU</name>
<keyword evidence="2" id="KW-1185">Reference proteome</keyword>
<evidence type="ECO:0000313" key="2">
    <source>
        <dbReference type="Proteomes" id="UP000649573"/>
    </source>
</evidence>
<evidence type="ECO:0000313" key="1">
    <source>
        <dbReference type="EMBL" id="GGU41354.1"/>
    </source>
</evidence>
<proteinExistence type="predicted"/>
<dbReference type="Pfam" id="PF20062">
    <property type="entry name" value="DUF6461"/>
    <property type="match status" value="1"/>
</dbReference>
<reference evidence="2" key="1">
    <citation type="journal article" date="2019" name="Int. J. Syst. Evol. Microbiol.">
        <title>The Global Catalogue of Microorganisms (GCM) 10K type strain sequencing project: providing services to taxonomists for standard genome sequencing and annotation.</title>
        <authorList>
            <consortium name="The Broad Institute Genomics Platform"/>
            <consortium name="The Broad Institute Genome Sequencing Center for Infectious Disease"/>
            <person name="Wu L."/>
            <person name="Ma J."/>
        </authorList>
    </citation>
    <scope>NUCLEOTIDE SEQUENCE [LARGE SCALE GENOMIC DNA]</scope>
    <source>
        <strain evidence="2">JCM 3296</strain>
    </source>
</reference>
<protein>
    <submittedName>
        <fullName evidence="1">Uncharacterized protein</fullName>
    </submittedName>
</protein>
<sequence length="334" mass="36437">MKHVVDHYFELLSADVLPSDSFCLTAVRGLTVDEALERFDGYPGWDVCDLAEVGQRAAAVYPDELFTVIADQVDGWVLLAENNGWHGAKTSVLQRLSAGTVVASAFWNVNLDSTISLARDGEVLAAFDFVIDKEPPEVLLPHLEGLTFTDPYRMTAEALAFVEGVSGVRLTAEWATGRHPASVIADLWRFRQSDPVGWLDINAPEVRAALNVLDAESVRAAAEVVVARACEGVETADTSLPEAYHRVLELRWERSTPPDPAMDPIAQLNASVVRRNTVPVAERTAEARAHAIAANLALQEEDPAVALASAMYNFCQADRARWPALVTEVRAHLS</sequence>
<dbReference type="InterPro" id="IPR045592">
    <property type="entry name" value="DUF6461"/>
</dbReference>